<dbReference type="InterPro" id="IPR036700">
    <property type="entry name" value="BOBF_sf"/>
</dbReference>
<dbReference type="Gene3D" id="2.40.50.200">
    <property type="entry name" value="Bacterial OB-fold"/>
    <property type="match status" value="1"/>
</dbReference>
<dbReference type="Proteomes" id="UP000824107">
    <property type="component" value="Unassembled WGS sequence"/>
</dbReference>
<comment type="caution">
    <text evidence="3">The sequence shown here is derived from an EMBL/GenBank/DDBJ whole genome shotgun (WGS) entry which is preliminary data.</text>
</comment>
<dbReference type="SUPFAM" id="SSF101756">
    <property type="entry name" value="Hypothetical protein YgiW"/>
    <property type="match status" value="1"/>
</dbReference>
<name>A0A9D1M3Y7_9PROT</name>
<accession>A0A9D1M3Y7</accession>
<protein>
    <submittedName>
        <fullName evidence="3">NirD/YgiW/YdeI family stress tolerance protein</fullName>
    </submittedName>
</protein>
<evidence type="ECO:0000313" key="4">
    <source>
        <dbReference type="Proteomes" id="UP000824107"/>
    </source>
</evidence>
<dbReference type="AlphaFoldDB" id="A0A9D1M3Y7"/>
<dbReference type="NCBIfam" id="NF033674">
    <property type="entry name" value="stress_OB_fold"/>
    <property type="match status" value="1"/>
</dbReference>
<dbReference type="EMBL" id="DVNC01000027">
    <property type="protein sequence ID" value="HIU53154.1"/>
    <property type="molecule type" value="Genomic_DNA"/>
</dbReference>
<evidence type="ECO:0000313" key="3">
    <source>
        <dbReference type="EMBL" id="HIU53154.1"/>
    </source>
</evidence>
<proteinExistence type="predicted"/>
<dbReference type="Pfam" id="PF04076">
    <property type="entry name" value="BOF"/>
    <property type="match status" value="1"/>
</dbReference>
<dbReference type="PANTHER" id="PTHR36571">
    <property type="entry name" value="PROTEIN YGIW"/>
    <property type="match status" value="1"/>
</dbReference>
<gene>
    <name evidence="3" type="ORF">IAD20_03635</name>
</gene>
<dbReference type="InterPro" id="IPR005220">
    <property type="entry name" value="CarO-like"/>
</dbReference>
<feature type="chain" id="PRO_5039204633" evidence="2">
    <location>
        <begin position="22"/>
        <end position="127"/>
    </location>
</feature>
<reference evidence="3" key="2">
    <citation type="journal article" date="2021" name="PeerJ">
        <title>Extensive microbial diversity within the chicken gut microbiome revealed by metagenomics and culture.</title>
        <authorList>
            <person name="Gilroy R."/>
            <person name="Ravi A."/>
            <person name="Getino M."/>
            <person name="Pursley I."/>
            <person name="Horton D.L."/>
            <person name="Alikhan N.F."/>
            <person name="Baker D."/>
            <person name="Gharbi K."/>
            <person name="Hall N."/>
            <person name="Watson M."/>
            <person name="Adriaenssens E.M."/>
            <person name="Foster-Nyarko E."/>
            <person name="Jarju S."/>
            <person name="Secka A."/>
            <person name="Antonio M."/>
            <person name="Oren A."/>
            <person name="Chaudhuri R.R."/>
            <person name="La Ragione R."/>
            <person name="Hildebrand F."/>
            <person name="Pallen M.J."/>
        </authorList>
    </citation>
    <scope>NUCLEOTIDE SEQUENCE</scope>
    <source>
        <strain evidence="3">ChiW3-316</strain>
    </source>
</reference>
<evidence type="ECO:0000256" key="1">
    <source>
        <dbReference type="ARBA" id="ARBA00022729"/>
    </source>
</evidence>
<reference evidence="3" key="1">
    <citation type="submission" date="2020-10" db="EMBL/GenBank/DDBJ databases">
        <authorList>
            <person name="Gilroy R."/>
        </authorList>
    </citation>
    <scope>NUCLEOTIDE SEQUENCE</scope>
    <source>
        <strain evidence="3">ChiW3-316</strain>
    </source>
</reference>
<sequence length="127" mass="13789">MNKFNLLLTAAAVVFSTPAMARNSDGGFVDVNVITVEEAKNMNDDAYVILQGYITDRNGDEKYVFQDKTGSITVEIDDDDWDGVDVSPADLVEIQGEIDKGWTAVEIDVDTISKVAPQMKNNAAAAK</sequence>
<dbReference type="PANTHER" id="PTHR36571:SF1">
    <property type="entry name" value="PROTEIN YGIW"/>
    <property type="match status" value="1"/>
</dbReference>
<organism evidence="3 4">
    <name type="scientific">Candidatus Scatocola faecipullorum</name>
    <dbReference type="NCBI Taxonomy" id="2840917"/>
    <lineage>
        <taxon>Bacteria</taxon>
        <taxon>Pseudomonadati</taxon>
        <taxon>Pseudomonadota</taxon>
        <taxon>Alphaproteobacteria</taxon>
        <taxon>Rhodospirillales</taxon>
        <taxon>Rhodospirillaceae</taxon>
        <taxon>Rhodospirillaceae incertae sedis</taxon>
        <taxon>Candidatus Scatocola</taxon>
    </lineage>
</organism>
<feature type="signal peptide" evidence="2">
    <location>
        <begin position="1"/>
        <end position="21"/>
    </location>
</feature>
<keyword evidence="1 2" id="KW-0732">Signal</keyword>
<evidence type="ECO:0000256" key="2">
    <source>
        <dbReference type="SAM" id="SignalP"/>
    </source>
</evidence>